<protein>
    <submittedName>
        <fullName evidence="1">Uncharacterized protein</fullName>
    </submittedName>
</protein>
<comment type="caution">
    <text evidence="1">The sequence shown here is derived from an EMBL/GenBank/DDBJ whole genome shotgun (WGS) entry which is preliminary data.</text>
</comment>
<organism evidence="1 2">
    <name type="scientific">Trichonephila clavipes</name>
    <name type="common">Golden silk orbweaver</name>
    <name type="synonym">Nephila clavipes</name>
    <dbReference type="NCBI Taxonomy" id="2585209"/>
    <lineage>
        <taxon>Eukaryota</taxon>
        <taxon>Metazoa</taxon>
        <taxon>Ecdysozoa</taxon>
        <taxon>Arthropoda</taxon>
        <taxon>Chelicerata</taxon>
        <taxon>Arachnida</taxon>
        <taxon>Araneae</taxon>
        <taxon>Araneomorphae</taxon>
        <taxon>Entelegynae</taxon>
        <taxon>Araneoidea</taxon>
        <taxon>Nephilidae</taxon>
        <taxon>Trichonephila</taxon>
    </lineage>
</organism>
<dbReference type="Proteomes" id="UP000887159">
    <property type="component" value="Unassembled WGS sequence"/>
</dbReference>
<proteinExistence type="predicted"/>
<accession>A0A8X6W0Y2</accession>
<keyword evidence="2" id="KW-1185">Reference proteome</keyword>
<reference evidence="1" key="1">
    <citation type="submission" date="2020-08" db="EMBL/GenBank/DDBJ databases">
        <title>Multicomponent nature underlies the extraordinary mechanical properties of spider dragline silk.</title>
        <authorList>
            <person name="Kono N."/>
            <person name="Nakamura H."/>
            <person name="Mori M."/>
            <person name="Yoshida Y."/>
            <person name="Ohtoshi R."/>
            <person name="Malay A.D."/>
            <person name="Moran D.A.P."/>
            <person name="Tomita M."/>
            <person name="Numata K."/>
            <person name="Arakawa K."/>
        </authorList>
    </citation>
    <scope>NUCLEOTIDE SEQUENCE</scope>
</reference>
<dbReference type="EMBL" id="BMAU01021374">
    <property type="protein sequence ID" value="GFY26210.1"/>
    <property type="molecule type" value="Genomic_DNA"/>
</dbReference>
<evidence type="ECO:0000313" key="2">
    <source>
        <dbReference type="Proteomes" id="UP000887159"/>
    </source>
</evidence>
<gene>
    <name evidence="1" type="ORF">TNCV_355261</name>
</gene>
<name>A0A8X6W0Y2_TRICX</name>
<dbReference type="AlphaFoldDB" id="A0A8X6W0Y2"/>
<sequence>MECQHSDMKTYPPMGKNLKRDMNFGISNWQVSLRVIEDTVKRVRDSFYTSPEKKLQHITKIDLVKNRVIGSGQWLCKHEPHILDCKRSGEQAKPMKKFNLIGKKKRFNIACYVWARLILLEYGRRQVLNVSDDHGVQHLKEVTLAVQFTAVFLKLWSATPGGRDKPTSEGSLCSLIRAGRAARWRVLSNCTLVGRQLPKYI</sequence>
<evidence type="ECO:0000313" key="1">
    <source>
        <dbReference type="EMBL" id="GFY26210.1"/>
    </source>
</evidence>